<dbReference type="InterPro" id="IPR036412">
    <property type="entry name" value="HAD-like_sf"/>
</dbReference>
<evidence type="ECO:0000313" key="2">
    <source>
        <dbReference type="EMBL" id="GGD70227.1"/>
    </source>
</evidence>
<dbReference type="Gene3D" id="1.10.150.750">
    <property type="match status" value="1"/>
</dbReference>
<dbReference type="InterPro" id="IPR023214">
    <property type="entry name" value="HAD_sf"/>
</dbReference>
<dbReference type="AlphaFoldDB" id="A0A916Z0P1"/>
<sequence>MRLSDFKALSFDCYGTLIDWESGMIEGLRTLTERVERPLTRDEILQAHARHESQQQAQTPWKPYRELLPIVYKRLCEQWGVSYTNAQCEEYGRSVQNWPAFVDSPGALQYLKKYFKLIILSNVDNRSFQHSNDKLQVEFDAIYSAEDMGAYKPADKTFEYMNAHLGDLGLEPKDVLHTAESMFHDHEPGNRFGYTGCHIYRRHDQKGFGATMTPGTMPTFDFRFNSMADMVKAHQEELREA</sequence>
<dbReference type="RefSeq" id="WP_066777856.1">
    <property type="nucleotide sequence ID" value="NZ_BMIP01000003.1"/>
</dbReference>
<protein>
    <submittedName>
        <fullName evidence="2">Haloacid dehalogenase</fullName>
    </submittedName>
</protein>
<dbReference type="NCBIfam" id="TIGR01428">
    <property type="entry name" value="HAD_type_II"/>
    <property type="match status" value="1"/>
</dbReference>
<dbReference type="PANTHER" id="PTHR43316">
    <property type="entry name" value="HYDROLASE, HALOACID DELAHOGENASE-RELATED"/>
    <property type="match status" value="1"/>
</dbReference>
<comment type="caution">
    <text evidence="2">The sequence shown here is derived from an EMBL/GenBank/DDBJ whole genome shotgun (WGS) entry which is preliminary data.</text>
</comment>
<reference evidence="2" key="1">
    <citation type="journal article" date="2014" name="Int. J. Syst. Evol. Microbiol.">
        <title>Complete genome sequence of Corynebacterium casei LMG S-19264T (=DSM 44701T), isolated from a smear-ripened cheese.</title>
        <authorList>
            <consortium name="US DOE Joint Genome Institute (JGI-PGF)"/>
            <person name="Walter F."/>
            <person name="Albersmeier A."/>
            <person name="Kalinowski J."/>
            <person name="Ruckert C."/>
        </authorList>
    </citation>
    <scope>NUCLEOTIDE SEQUENCE</scope>
    <source>
        <strain evidence="2">CGMCC 1.15360</strain>
    </source>
</reference>
<dbReference type="Gene3D" id="3.40.50.1000">
    <property type="entry name" value="HAD superfamily/HAD-like"/>
    <property type="match status" value="1"/>
</dbReference>
<dbReference type="OrthoDB" id="9785638at2"/>
<dbReference type="InterPro" id="IPR006439">
    <property type="entry name" value="HAD-SF_hydro_IA"/>
</dbReference>
<dbReference type="GO" id="GO:0019120">
    <property type="term" value="F:hydrolase activity, acting on acid halide bonds, in C-halide compounds"/>
    <property type="evidence" value="ECO:0007669"/>
    <property type="project" value="InterPro"/>
</dbReference>
<dbReference type="NCBIfam" id="TIGR01493">
    <property type="entry name" value="HAD-SF-IA-v2"/>
    <property type="match status" value="1"/>
</dbReference>
<reference evidence="2" key="2">
    <citation type="submission" date="2020-09" db="EMBL/GenBank/DDBJ databases">
        <authorList>
            <person name="Sun Q."/>
            <person name="Zhou Y."/>
        </authorList>
    </citation>
    <scope>NUCLEOTIDE SEQUENCE</scope>
    <source>
        <strain evidence="2">CGMCC 1.15360</strain>
    </source>
</reference>
<dbReference type="SUPFAM" id="SSF56784">
    <property type="entry name" value="HAD-like"/>
    <property type="match status" value="1"/>
</dbReference>
<evidence type="ECO:0000313" key="3">
    <source>
        <dbReference type="Proteomes" id="UP000612349"/>
    </source>
</evidence>
<dbReference type="Pfam" id="PF00702">
    <property type="entry name" value="Hydrolase"/>
    <property type="match status" value="1"/>
</dbReference>
<keyword evidence="1" id="KW-0378">Hydrolase</keyword>
<dbReference type="InterPro" id="IPR051540">
    <property type="entry name" value="S-2-haloacid_dehalogenase"/>
</dbReference>
<organism evidence="2 3">
    <name type="scientific">Croceicoccus mobilis</name>
    <dbReference type="NCBI Taxonomy" id="1703339"/>
    <lineage>
        <taxon>Bacteria</taxon>
        <taxon>Pseudomonadati</taxon>
        <taxon>Pseudomonadota</taxon>
        <taxon>Alphaproteobacteria</taxon>
        <taxon>Sphingomonadales</taxon>
        <taxon>Erythrobacteraceae</taxon>
        <taxon>Croceicoccus</taxon>
    </lineage>
</organism>
<proteinExistence type="predicted"/>
<dbReference type="Proteomes" id="UP000612349">
    <property type="component" value="Unassembled WGS sequence"/>
</dbReference>
<dbReference type="PANTHER" id="PTHR43316:SF9">
    <property type="entry name" value="ACID DEHALOGENASE, PUTATIVE (AFU_ORTHOLOGUE AFUA_6G14460)-RELATED"/>
    <property type="match status" value="1"/>
</dbReference>
<gene>
    <name evidence="2" type="primary">dehII</name>
    <name evidence="2" type="ORF">GCM10010990_19690</name>
</gene>
<dbReference type="EMBL" id="BMIP01000003">
    <property type="protein sequence ID" value="GGD70227.1"/>
    <property type="molecule type" value="Genomic_DNA"/>
</dbReference>
<keyword evidence="3" id="KW-1185">Reference proteome</keyword>
<name>A0A916Z0P1_9SPHN</name>
<accession>A0A916Z0P1</accession>
<dbReference type="InterPro" id="IPR006328">
    <property type="entry name" value="2-HAD"/>
</dbReference>
<evidence type="ECO:0000256" key="1">
    <source>
        <dbReference type="ARBA" id="ARBA00022801"/>
    </source>
</evidence>